<proteinExistence type="inferred from homology"/>
<evidence type="ECO:0000256" key="4">
    <source>
        <dbReference type="ARBA" id="ARBA00022692"/>
    </source>
</evidence>
<feature type="transmembrane region" description="Helical" evidence="7">
    <location>
        <begin position="90"/>
        <end position="123"/>
    </location>
</feature>
<dbReference type="KEGG" id="egr:104432513"/>
<dbReference type="eggNOG" id="KOG3142">
    <property type="taxonomic scope" value="Eukaryota"/>
</dbReference>
<evidence type="ECO:0000313" key="9">
    <source>
        <dbReference type="EMBL" id="KCW85273.1"/>
    </source>
</evidence>
<dbReference type="Pfam" id="PF03208">
    <property type="entry name" value="PRA1"/>
    <property type="match status" value="1"/>
</dbReference>
<keyword evidence="4 7" id="KW-0812">Transmembrane</keyword>
<comment type="similarity">
    <text evidence="3 7">Belongs to the PRA1 family.</text>
</comment>
<dbReference type="GO" id="GO:0005794">
    <property type="term" value="C:Golgi apparatus"/>
    <property type="evidence" value="ECO:0000318"/>
    <property type="project" value="GO_Central"/>
</dbReference>
<feature type="transmembrane region" description="Helical" evidence="7">
    <location>
        <begin position="143"/>
        <end position="176"/>
    </location>
</feature>
<dbReference type="Gramene" id="KCW85273">
    <property type="protein sequence ID" value="KCW85273"/>
    <property type="gene ID" value="EUGRSUZ_B02120"/>
</dbReference>
<gene>
    <name evidence="9" type="ORF">EUGRSUZ_B02120</name>
</gene>
<keyword evidence="6 7" id="KW-0472">Membrane</keyword>
<evidence type="ECO:0000256" key="7">
    <source>
        <dbReference type="RuleBase" id="RU363107"/>
    </source>
</evidence>
<feature type="region of interest" description="Disordered" evidence="8">
    <location>
        <begin position="1"/>
        <end position="21"/>
    </location>
</feature>
<keyword evidence="5 7" id="KW-1133">Transmembrane helix</keyword>
<evidence type="ECO:0000256" key="1">
    <source>
        <dbReference type="ARBA" id="ARBA00002501"/>
    </source>
</evidence>
<dbReference type="GO" id="GO:0016192">
    <property type="term" value="P:vesicle-mediated transport"/>
    <property type="evidence" value="ECO:0000318"/>
    <property type="project" value="GO_Central"/>
</dbReference>
<evidence type="ECO:0000256" key="2">
    <source>
        <dbReference type="ARBA" id="ARBA00004127"/>
    </source>
</evidence>
<comment type="subcellular location">
    <subcellularLocation>
        <location evidence="2">Endomembrane system</location>
        <topology evidence="2">Multi-pass membrane protein</topology>
    </subcellularLocation>
    <subcellularLocation>
        <location evidence="7">Membrane</location>
        <topology evidence="7">Multi-pass membrane protein</topology>
    </subcellularLocation>
</comment>
<dbReference type="AlphaFoldDB" id="A0A059D3F0"/>
<evidence type="ECO:0000256" key="5">
    <source>
        <dbReference type="ARBA" id="ARBA00022989"/>
    </source>
</evidence>
<dbReference type="PANTHER" id="PTHR19317:SF16">
    <property type="entry name" value="PRA1 FAMILY PROTEIN E"/>
    <property type="match status" value="1"/>
</dbReference>
<organism evidence="9">
    <name type="scientific">Eucalyptus grandis</name>
    <name type="common">Flooded gum</name>
    <dbReference type="NCBI Taxonomy" id="71139"/>
    <lineage>
        <taxon>Eukaryota</taxon>
        <taxon>Viridiplantae</taxon>
        <taxon>Streptophyta</taxon>
        <taxon>Embryophyta</taxon>
        <taxon>Tracheophyta</taxon>
        <taxon>Spermatophyta</taxon>
        <taxon>Magnoliopsida</taxon>
        <taxon>eudicotyledons</taxon>
        <taxon>Gunneridae</taxon>
        <taxon>Pentapetalae</taxon>
        <taxon>rosids</taxon>
        <taxon>malvids</taxon>
        <taxon>Myrtales</taxon>
        <taxon>Myrtaceae</taxon>
        <taxon>Myrtoideae</taxon>
        <taxon>Eucalypteae</taxon>
        <taxon>Eucalyptus</taxon>
    </lineage>
</organism>
<dbReference type="InterPro" id="IPR004895">
    <property type="entry name" value="Prenylated_rab_accept_PRA1"/>
</dbReference>
<dbReference type="PANTHER" id="PTHR19317">
    <property type="entry name" value="PRENYLATED RAB ACCEPTOR 1-RELATED"/>
    <property type="match status" value="1"/>
</dbReference>
<dbReference type="InParanoid" id="A0A059D3F0"/>
<keyword evidence="7" id="KW-0813">Transport</keyword>
<dbReference type="OrthoDB" id="63113at2759"/>
<dbReference type="OMA" id="NANYFRV"/>
<accession>A0A059D3F0</accession>
<dbReference type="GO" id="GO:0005783">
    <property type="term" value="C:endoplasmic reticulum"/>
    <property type="evidence" value="ECO:0000318"/>
    <property type="project" value="GO_Central"/>
</dbReference>
<dbReference type="GO" id="GO:0016020">
    <property type="term" value="C:membrane"/>
    <property type="evidence" value="ECO:0007669"/>
    <property type="project" value="UniProtKB-SubCell"/>
</dbReference>
<dbReference type="STRING" id="71139.A0A059D3F0"/>
<evidence type="ECO:0000256" key="8">
    <source>
        <dbReference type="SAM" id="MobiDB-lite"/>
    </source>
</evidence>
<evidence type="ECO:0000256" key="3">
    <source>
        <dbReference type="ARBA" id="ARBA00006483"/>
    </source>
</evidence>
<sequence length="217" mass="23277">MRAKSSAPPPPSGYGAAATTTAAAARPTSQTPFATLSYTPSVGGARAAASSFLATRRPWREFLDVTALSLPHGYADATARIRRNCDHFRVNYAMVALGILFLSLLWHPVSMIVFIAVFVGWYFLYFARDSPLVVFGRTIDDRIVMAALGLVTVVALVLTDVGLNVLVALLIAVFLLGLHSAFRNPDNLYVDEETAAEGGLVSVVGGQPMRATAYTRI</sequence>
<dbReference type="FunCoup" id="A0A059D3F0">
    <property type="interactions" value="1863"/>
</dbReference>
<protein>
    <recommendedName>
        <fullName evidence="7">PRA1 family protein</fullName>
    </recommendedName>
</protein>
<evidence type="ECO:0000256" key="6">
    <source>
        <dbReference type="ARBA" id="ARBA00023136"/>
    </source>
</evidence>
<reference evidence="9" key="1">
    <citation type="submission" date="2013-07" db="EMBL/GenBank/DDBJ databases">
        <title>The genome of Eucalyptus grandis.</title>
        <authorList>
            <person name="Schmutz J."/>
            <person name="Hayes R."/>
            <person name="Myburg A."/>
            <person name="Tuskan G."/>
            <person name="Grattapaglia D."/>
            <person name="Rokhsar D.S."/>
        </authorList>
    </citation>
    <scope>NUCLEOTIDE SEQUENCE</scope>
    <source>
        <tissue evidence="9">Leaf extractions</tissue>
    </source>
</reference>
<name>A0A059D3F0_EUCGR</name>
<dbReference type="EMBL" id="KK198754">
    <property type="protein sequence ID" value="KCW85273.1"/>
    <property type="molecule type" value="Genomic_DNA"/>
</dbReference>
<comment type="function">
    <text evidence="1 7">May be involved in both secretory and endocytic intracellular trafficking in the endosomal/prevacuolar compartments.</text>
</comment>